<evidence type="ECO:0000313" key="2">
    <source>
        <dbReference type="Proteomes" id="UP000064967"/>
    </source>
</evidence>
<reference evidence="1 2" key="1">
    <citation type="submission" date="2015-08" db="EMBL/GenBank/DDBJ databases">
        <authorList>
            <person name="Babu N.S."/>
            <person name="Beckwith C.J."/>
            <person name="Beseler K.G."/>
            <person name="Brison A."/>
            <person name="Carone J.V."/>
            <person name="Caskin T.P."/>
            <person name="Diamond M."/>
            <person name="Durham M.E."/>
            <person name="Foxe J.M."/>
            <person name="Go M."/>
            <person name="Henderson B.A."/>
            <person name="Jones I.B."/>
            <person name="McGettigan J.A."/>
            <person name="Micheletti S.J."/>
            <person name="Nasrallah M.E."/>
            <person name="Ortiz D."/>
            <person name="Piller C.R."/>
            <person name="Privatt S.R."/>
            <person name="Schneider S.L."/>
            <person name="Sharp S."/>
            <person name="Smith T.C."/>
            <person name="Stanton J.D."/>
            <person name="Ullery H.E."/>
            <person name="Wilson R.J."/>
            <person name="Serrano M.G."/>
            <person name="Buck G."/>
            <person name="Lee V."/>
            <person name="Wang Y."/>
            <person name="Carvalho R."/>
            <person name="Voegtly L."/>
            <person name="Shi R."/>
            <person name="Duckworth R."/>
            <person name="Johnson A."/>
            <person name="Loviza R."/>
            <person name="Walstead R."/>
            <person name="Shah Z."/>
            <person name="Kiflezghi M."/>
            <person name="Wade K."/>
            <person name="Ball S.L."/>
            <person name="Bradley K.W."/>
            <person name="Asai D.J."/>
            <person name="Bowman C.A."/>
            <person name="Russell D.A."/>
            <person name="Pope W.H."/>
            <person name="Jacobs-Sera D."/>
            <person name="Hendrix R.W."/>
            <person name="Hatfull G.F."/>
        </authorList>
    </citation>
    <scope>NUCLEOTIDE SEQUENCE [LARGE SCALE GENOMIC DNA]</scope>
    <source>
        <strain evidence="1 2">DSM 27648</strain>
    </source>
</reference>
<protein>
    <submittedName>
        <fullName evidence="1">Uncharacterized protein</fullName>
    </submittedName>
</protein>
<dbReference type="KEGG" id="llu:AKJ09_01600"/>
<dbReference type="STRING" id="1391654.AKJ09_01600"/>
<dbReference type="AlphaFoldDB" id="A0A0K1PNG5"/>
<organism evidence="1 2">
    <name type="scientific">Labilithrix luteola</name>
    <dbReference type="NCBI Taxonomy" id="1391654"/>
    <lineage>
        <taxon>Bacteria</taxon>
        <taxon>Pseudomonadati</taxon>
        <taxon>Myxococcota</taxon>
        <taxon>Polyangia</taxon>
        <taxon>Polyangiales</taxon>
        <taxon>Labilitrichaceae</taxon>
        <taxon>Labilithrix</taxon>
    </lineage>
</organism>
<proteinExistence type="predicted"/>
<dbReference type="RefSeq" id="WP_146646469.1">
    <property type="nucleotide sequence ID" value="NZ_CP012333.1"/>
</dbReference>
<name>A0A0K1PNG5_9BACT</name>
<dbReference type="Proteomes" id="UP000064967">
    <property type="component" value="Chromosome"/>
</dbReference>
<gene>
    <name evidence="1" type="ORF">AKJ09_01600</name>
</gene>
<sequence>MIADIVGAIVEGVIEIAWRSIWDQRRRAPFPERPRTKNPVAARVRLAHVRRWAFEHGFTSNDEDSLQGVLDGHQVILCWAMPPSALNRFDLSIASNLPYRDPVRLVRGGAEITDADPLVTAARRLFLTTELDGAVQEIELTQTSIRVRFVDIAGPDLVHIVLAELTPLLHERAATPTGAEGAPYRR</sequence>
<evidence type="ECO:0000313" key="1">
    <source>
        <dbReference type="EMBL" id="AKU94936.1"/>
    </source>
</evidence>
<keyword evidence="2" id="KW-1185">Reference proteome</keyword>
<dbReference type="EMBL" id="CP012333">
    <property type="protein sequence ID" value="AKU94936.1"/>
    <property type="molecule type" value="Genomic_DNA"/>
</dbReference>
<dbReference type="PATRIC" id="fig|1391654.3.peg.1615"/>
<accession>A0A0K1PNG5</accession>